<comment type="caution">
    <text evidence="11">The sequence shown here is derived from an EMBL/GenBank/DDBJ whole genome shotgun (WGS) entry which is preliminary data.</text>
</comment>
<dbReference type="GO" id="GO:0031901">
    <property type="term" value="C:early endosome membrane"/>
    <property type="evidence" value="ECO:0007669"/>
    <property type="project" value="UniProtKB-SubCell"/>
</dbReference>
<evidence type="ECO:0000256" key="1">
    <source>
        <dbReference type="ARBA" id="ARBA00004146"/>
    </source>
</evidence>
<evidence type="ECO:0000256" key="2">
    <source>
        <dbReference type="ARBA" id="ARBA00004190"/>
    </source>
</evidence>
<keyword evidence="6" id="KW-0967">Endosome</keyword>
<comment type="similarity">
    <text evidence="3">Belongs to the PMEPA1 family.</text>
</comment>
<evidence type="ECO:0000256" key="4">
    <source>
        <dbReference type="ARBA" id="ARBA00022692"/>
    </source>
</evidence>
<dbReference type="PANTHER" id="PTHR16514">
    <property type="entry name" value="LOW DENSITY LIPOPROTEIN RECEPTOR CLASS A DOMAIN-CONTAINING 4A"/>
    <property type="match status" value="1"/>
</dbReference>
<feature type="region of interest" description="Disordered" evidence="9">
    <location>
        <begin position="60"/>
        <end position="82"/>
    </location>
</feature>
<accession>A0AA38IW15</accession>
<comment type="subcellular location">
    <subcellularLocation>
        <location evidence="1">Early endosome membrane</location>
    </subcellularLocation>
    <subcellularLocation>
        <location evidence="2">Endosome membrane</location>
        <topology evidence="2">Single-pass membrane protein</topology>
    </subcellularLocation>
</comment>
<evidence type="ECO:0000256" key="8">
    <source>
        <dbReference type="ARBA" id="ARBA00023136"/>
    </source>
</evidence>
<dbReference type="EMBL" id="JALNTZ010000002">
    <property type="protein sequence ID" value="KAJ3664035.1"/>
    <property type="molecule type" value="Genomic_DNA"/>
</dbReference>
<dbReference type="InterPro" id="IPR043445">
    <property type="entry name" value="TMEPAI/LRAD4"/>
</dbReference>
<evidence type="ECO:0000256" key="7">
    <source>
        <dbReference type="ARBA" id="ARBA00022989"/>
    </source>
</evidence>
<dbReference type="Proteomes" id="UP001168821">
    <property type="component" value="Unassembled WGS sequence"/>
</dbReference>
<keyword evidence="12" id="KW-1185">Reference proteome</keyword>
<evidence type="ECO:0000313" key="12">
    <source>
        <dbReference type="Proteomes" id="UP001168821"/>
    </source>
</evidence>
<dbReference type="GO" id="GO:0070412">
    <property type="term" value="F:R-SMAD binding"/>
    <property type="evidence" value="ECO:0007669"/>
    <property type="project" value="InterPro"/>
</dbReference>
<evidence type="ECO:0000256" key="10">
    <source>
        <dbReference type="SAM" id="Phobius"/>
    </source>
</evidence>
<evidence type="ECO:0000256" key="3">
    <source>
        <dbReference type="ARBA" id="ARBA00009908"/>
    </source>
</evidence>
<reference evidence="11" key="1">
    <citation type="journal article" date="2023" name="G3 (Bethesda)">
        <title>Whole genome assemblies of Zophobas morio and Tenebrio molitor.</title>
        <authorList>
            <person name="Kaur S."/>
            <person name="Stinson S.A."/>
            <person name="diCenzo G.C."/>
        </authorList>
    </citation>
    <scope>NUCLEOTIDE SEQUENCE</scope>
    <source>
        <strain evidence="11">QUZm001</strain>
    </source>
</reference>
<evidence type="ECO:0000313" key="11">
    <source>
        <dbReference type="EMBL" id="KAJ3664035.1"/>
    </source>
</evidence>
<dbReference type="AlphaFoldDB" id="A0AA38IW15"/>
<name>A0AA38IW15_9CUCU</name>
<keyword evidence="5" id="KW-0734">Signal transduction inhibitor</keyword>
<gene>
    <name evidence="11" type="ORF">Zmor_008241</name>
</gene>
<dbReference type="GO" id="GO:0000139">
    <property type="term" value="C:Golgi membrane"/>
    <property type="evidence" value="ECO:0007669"/>
    <property type="project" value="TreeGrafter"/>
</dbReference>
<feature type="transmembrane region" description="Helical" evidence="10">
    <location>
        <begin position="26"/>
        <end position="49"/>
    </location>
</feature>
<keyword evidence="8 10" id="KW-0472">Membrane</keyword>
<dbReference type="PANTHER" id="PTHR16514:SF3">
    <property type="entry name" value="LOW-DENSITY LIPOPROTEIN RECEPTOR CLASS A DOMAIN-CONTAINING PROTEIN 4-LIKE ISOFORM X1"/>
    <property type="match status" value="1"/>
</dbReference>
<dbReference type="GO" id="GO:0009968">
    <property type="term" value="P:negative regulation of signal transduction"/>
    <property type="evidence" value="ECO:0007669"/>
    <property type="project" value="UniProtKB-KW"/>
</dbReference>
<evidence type="ECO:0000256" key="5">
    <source>
        <dbReference type="ARBA" id="ARBA00022700"/>
    </source>
</evidence>
<protein>
    <submittedName>
        <fullName evidence="11">Uncharacterized protein</fullName>
    </submittedName>
</protein>
<proteinExistence type="inferred from homology"/>
<evidence type="ECO:0000256" key="6">
    <source>
        <dbReference type="ARBA" id="ARBA00022753"/>
    </source>
</evidence>
<sequence length="102" mass="10605">MSVELSFDEIFSLMVKLSVVTAVSDLGILVLVFSAIVLTVALGLITCVLSHYRPVAGEGAADGGTAADPHDAARTPTTAPVSTTLPLSTALRLPQTMIMHNQ</sequence>
<evidence type="ECO:0000256" key="9">
    <source>
        <dbReference type="SAM" id="MobiDB-lite"/>
    </source>
</evidence>
<keyword evidence="4 10" id="KW-0812">Transmembrane</keyword>
<organism evidence="11 12">
    <name type="scientific">Zophobas morio</name>
    <dbReference type="NCBI Taxonomy" id="2755281"/>
    <lineage>
        <taxon>Eukaryota</taxon>
        <taxon>Metazoa</taxon>
        <taxon>Ecdysozoa</taxon>
        <taxon>Arthropoda</taxon>
        <taxon>Hexapoda</taxon>
        <taxon>Insecta</taxon>
        <taxon>Pterygota</taxon>
        <taxon>Neoptera</taxon>
        <taxon>Endopterygota</taxon>
        <taxon>Coleoptera</taxon>
        <taxon>Polyphaga</taxon>
        <taxon>Cucujiformia</taxon>
        <taxon>Tenebrionidae</taxon>
        <taxon>Zophobas</taxon>
    </lineage>
</organism>
<keyword evidence="7 10" id="KW-1133">Transmembrane helix</keyword>